<name>X0S9S9_9ZZZZ</name>
<sequence length="308" mass="36607">RPEFALLFTDMTGFDKKGTAKEREKLQLIEVGANIKKRLDEIETKIKEIKETNQFIVPRTIRYRYKIAYNINIFAVIKKIEGLRKYYITFIRDRINQIKFLKCKHNLLLESKVPTTDQRVIKLRQLIDQEYFEKSYGFEKILLLRSAFSIIDQLFSDEMAYADNLRLRNCSNCCYEHLPKPEYKNTLTTLITDPFGALDKKSKTRYINYMKKMKQRYDTSGNIFEDTMDILRDQNTHPVVKHGCWDFDKKQDLSWTETFGIPFYSKHDQEEFNDTCFNRKCFYFSTFIVIAFCGIGLLTAYLTINLSK</sequence>
<proteinExistence type="predicted"/>
<protein>
    <submittedName>
        <fullName evidence="2">Uncharacterized protein</fullName>
    </submittedName>
</protein>
<gene>
    <name evidence="2" type="ORF">S01H1_15970</name>
</gene>
<evidence type="ECO:0000313" key="2">
    <source>
        <dbReference type="EMBL" id="GAF77798.1"/>
    </source>
</evidence>
<keyword evidence="1" id="KW-1133">Transmembrane helix</keyword>
<feature type="non-terminal residue" evidence="2">
    <location>
        <position position="1"/>
    </location>
</feature>
<dbReference type="AlphaFoldDB" id="X0S9S9"/>
<feature type="transmembrane region" description="Helical" evidence="1">
    <location>
        <begin position="282"/>
        <end position="304"/>
    </location>
</feature>
<comment type="caution">
    <text evidence="2">The sequence shown here is derived from an EMBL/GenBank/DDBJ whole genome shotgun (WGS) entry which is preliminary data.</text>
</comment>
<accession>X0S9S9</accession>
<reference evidence="2" key="1">
    <citation type="journal article" date="2014" name="Front. Microbiol.">
        <title>High frequency of phylogenetically diverse reductive dehalogenase-homologous genes in deep subseafloor sedimentary metagenomes.</title>
        <authorList>
            <person name="Kawai M."/>
            <person name="Futagami T."/>
            <person name="Toyoda A."/>
            <person name="Takaki Y."/>
            <person name="Nishi S."/>
            <person name="Hori S."/>
            <person name="Arai W."/>
            <person name="Tsubouchi T."/>
            <person name="Morono Y."/>
            <person name="Uchiyama I."/>
            <person name="Ito T."/>
            <person name="Fujiyama A."/>
            <person name="Inagaki F."/>
            <person name="Takami H."/>
        </authorList>
    </citation>
    <scope>NUCLEOTIDE SEQUENCE</scope>
    <source>
        <strain evidence="2">Expedition CK06-06</strain>
    </source>
</reference>
<evidence type="ECO:0000256" key="1">
    <source>
        <dbReference type="SAM" id="Phobius"/>
    </source>
</evidence>
<keyword evidence="1" id="KW-0472">Membrane</keyword>
<keyword evidence="1" id="KW-0812">Transmembrane</keyword>
<dbReference type="EMBL" id="BARS01008369">
    <property type="protein sequence ID" value="GAF77798.1"/>
    <property type="molecule type" value="Genomic_DNA"/>
</dbReference>
<organism evidence="2">
    <name type="scientific">marine sediment metagenome</name>
    <dbReference type="NCBI Taxonomy" id="412755"/>
    <lineage>
        <taxon>unclassified sequences</taxon>
        <taxon>metagenomes</taxon>
        <taxon>ecological metagenomes</taxon>
    </lineage>
</organism>